<protein>
    <recommendedName>
        <fullName evidence="6">TNFR-Cys domain-containing protein</fullName>
    </recommendedName>
</protein>
<evidence type="ECO:0000313" key="4">
    <source>
        <dbReference type="EMBL" id="PIK34501.1"/>
    </source>
</evidence>
<accession>A0A2G8JFH3</accession>
<keyword evidence="5" id="KW-1185">Reference proteome</keyword>
<dbReference type="Proteomes" id="UP000230750">
    <property type="component" value="Unassembled WGS sequence"/>
</dbReference>
<dbReference type="EMBL" id="MRZV01002157">
    <property type="protein sequence ID" value="PIK34501.1"/>
    <property type="molecule type" value="Genomic_DNA"/>
</dbReference>
<evidence type="ECO:0000256" key="3">
    <source>
        <dbReference type="SAM" id="SignalP"/>
    </source>
</evidence>
<feature type="transmembrane region" description="Helical" evidence="2">
    <location>
        <begin position="153"/>
        <end position="174"/>
    </location>
</feature>
<comment type="caution">
    <text evidence="4">The sequence shown here is derived from an EMBL/GenBank/DDBJ whole genome shotgun (WGS) entry which is preliminary data.</text>
</comment>
<evidence type="ECO:0000256" key="1">
    <source>
        <dbReference type="SAM" id="MobiDB-lite"/>
    </source>
</evidence>
<keyword evidence="2" id="KW-0472">Membrane</keyword>
<proteinExistence type="predicted"/>
<sequence>MVVWELLTLSKRSATTGMLLILLVLDICVIRLVSGADCTDACYDHKDWYCKKTYNGYKAECCKCQIACNPNVGNMMDCQGFCQESQYYQTTARTPTVTLHDVSSMLSSAEPVTTIEVTSSSRHLTTDDTTTSSAQPLSTLTAQRKWKNPLSTFFAILWRCSLVLVALFFALWVYKRKCCSRQRKAANGRPKQGKNEGRVGDQIAFQVVDVVIQSPNSPQGPNGTDVKQTATLLEPVISHPSDSGQVDMNVGEIPPDAYVHGTATSSEGRTTPVKINEDGSSSMALGADPTEKLADPIKPKPVRENGSRHFPIC</sequence>
<dbReference type="AlphaFoldDB" id="A0A2G8JFH3"/>
<feature type="chain" id="PRO_5013970287" description="TNFR-Cys domain-containing protein" evidence="3">
    <location>
        <begin position="36"/>
        <end position="313"/>
    </location>
</feature>
<feature type="compositionally biased region" description="Basic and acidic residues" evidence="1">
    <location>
        <begin position="289"/>
        <end position="307"/>
    </location>
</feature>
<name>A0A2G8JFH3_STIJA</name>
<gene>
    <name evidence="4" type="ORF">BSL78_28677</name>
</gene>
<evidence type="ECO:0000313" key="5">
    <source>
        <dbReference type="Proteomes" id="UP000230750"/>
    </source>
</evidence>
<feature type="signal peptide" evidence="3">
    <location>
        <begin position="1"/>
        <end position="35"/>
    </location>
</feature>
<reference evidence="4 5" key="1">
    <citation type="journal article" date="2017" name="PLoS Biol.">
        <title>The sea cucumber genome provides insights into morphological evolution and visceral regeneration.</title>
        <authorList>
            <person name="Zhang X."/>
            <person name="Sun L."/>
            <person name="Yuan J."/>
            <person name="Sun Y."/>
            <person name="Gao Y."/>
            <person name="Zhang L."/>
            <person name="Li S."/>
            <person name="Dai H."/>
            <person name="Hamel J.F."/>
            <person name="Liu C."/>
            <person name="Yu Y."/>
            <person name="Liu S."/>
            <person name="Lin W."/>
            <person name="Guo K."/>
            <person name="Jin S."/>
            <person name="Xu P."/>
            <person name="Storey K.B."/>
            <person name="Huan P."/>
            <person name="Zhang T."/>
            <person name="Zhou Y."/>
            <person name="Zhang J."/>
            <person name="Lin C."/>
            <person name="Li X."/>
            <person name="Xing L."/>
            <person name="Huo D."/>
            <person name="Sun M."/>
            <person name="Wang L."/>
            <person name="Mercier A."/>
            <person name="Li F."/>
            <person name="Yang H."/>
            <person name="Xiang J."/>
        </authorList>
    </citation>
    <scope>NUCLEOTIDE SEQUENCE [LARGE SCALE GENOMIC DNA]</scope>
    <source>
        <strain evidence="4">Shaxun</strain>
        <tissue evidence="4">Muscle</tissue>
    </source>
</reference>
<evidence type="ECO:0000256" key="2">
    <source>
        <dbReference type="SAM" id="Phobius"/>
    </source>
</evidence>
<evidence type="ECO:0008006" key="6">
    <source>
        <dbReference type="Google" id="ProtNLM"/>
    </source>
</evidence>
<feature type="region of interest" description="Disordered" evidence="1">
    <location>
        <begin position="261"/>
        <end position="313"/>
    </location>
</feature>
<organism evidence="4 5">
    <name type="scientific">Stichopus japonicus</name>
    <name type="common">Sea cucumber</name>
    <dbReference type="NCBI Taxonomy" id="307972"/>
    <lineage>
        <taxon>Eukaryota</taxon>
        <taxon>Metazoa</taxon>
        <taxon>Echinodermata</taxon>
        <taxon>Eleutherozoa</taxon>
        <taxon>Echinozoa</taxon>
        <taxon>Holothuroidea</taxon>
        <taxon>Aspidochirotacea</taxon>
        <taxon>Aspidochirotida</taxon>
        <taxon>Stichopodidae</taxon>
        <taxon>Apostichopus</taxon>
    </lineage>
</organism>
<keyword evidence="2" id="KW-0812">Transmembrane</keyword>
<keyword evidence="2" id="KW-1133">Transmembrane helix</keyword>
<keyword evidence="3" id="KW-0732">Signal</keyword>